<dbReference type="EMBL" id="CP043451">
    <property type="protein sequence ID" value="QEM07235.1"/>
    <property type="molecule type" value="Genomic_DNA"/>
</dbReference>
<keyword evidence="6" id="KW-1185">Reference proteome</keyword>
<dbReference type="Pfam" id="PF12508">
    <property type="entry name" value="Transposon_TraM"/>
    <property type="match status" value="1"/>
</dbReference>
<keyword evidence="1" id="KW-0472">Membrane</keyword>
<name>A0AAE6MKZ6_9SPHI</name>
<reference evidence="3 5" key="1">
    <citation type="submission" date="2019-08" db="EMBL/GenBank/DDBJ databases">
        <title>Comparative genome analysis confer to the adaptation heavy metal polluted environment.</title>
        <authorList>
            <person name="Li Y."/>
        </authorList>
    </citation>
    <scope>NUCLEOTIDE SEQUENCE [LARGE SCALE GENOMIC DNA]</scope>
    <source>
        <strain evidence="3 5">P2</strain>
    </source>
</reference>
<evidence type="ECO:0000313" key="4">
    <source>
        <dbReference type="EMBL" id="QTE50212.1"/>
    </source>
</evidence>
<evidence type="ECO:0000259" key="2">
    <source>
        <dbReference type="Pfam" id="PF12508"/>
    </source>
</evidence>
<organism evidence="3 5">
    <name type="scientific">Mucilaginibacter rubeus</name>
    <dbReference type="NCBI Taxonomy" id="2027860"/>
    <lineage>
        <taxon>Bacteria</taxon>
        <taxon>Pseudomonadati</taxon>
        <taxon>Bacteroidota</taxon>
        <taxon>Sphingobacteriia</taxon>
        <taxon>Sphingobacteriales</taxon>
        <taxon>Sphingobacteriaceae</taxon>
        <taxon>Mucilaginibacter</taxon>
    </lineage>
</organism>
<dbReference type="EMBL" id="CP071880">
    <property type="protein sequence ID" value="QTE50212.1"/>
    <property type="molecule type" value="Genomic_DNA"/>
</dbReference>
<protein>
    <submittedName>
        <fullName evidence="3">Conjugative transposon protein TraM</fullName>
    </submittedName>
</protein>
<accession>A0AAE6MKZ6</accession>
<dbReference type="AlphaFoldDB" id="A0AAE6MKZ6"/>
<gene>
    <name evidence="3" type="primary">traM</name>
    <name evidence="3" type="ORF">DIU31_028430</name>
    <name evidence="4" type="ORF">J3L21_32575</name>
</gene>
<dbReference type="Proteomes" id="UP000250557">
    <property type="component" value="Chromosome"/>
</dbReference>
<dbReference type="NCBIfam" id="TIGR03779">
    <property type="entry name" value="Bac_Flav_CT_M"/>
    <property type="match status" value="1"/>
</dbReference>
<sequence>MKINLRQPKYVLPLILLPFLCFFFYVWQSGFSKPSTEVKQQVGLNGNVGGVSSEVRKRQLADKLDAYRNTYKDADGLTAVAVIPKENSSNPAYQLNSAEQQQKTLDSIRAAMQNRLGSNSSNSGYVPARPEMDNARLAAVIAKQQALRQKNDTPDDPPRYKDPMEIFKQQMAIMDSMTKANDPAYKAEKQKRDEADKLAKLKAGQTKLTVSRSDEPSSDFNTIIPSRENNFISAAIDENVTGYAGSRLRLKLMEDIKAGNYLVKKGTYLFAQITGFSEQRVTLSISSILYQGKILPVKLDLYDLDGLPGLYVPSSAFRDFTKDLGGNAVQGVTIDGSSGNSQFIMSSLDKMFQSTSSAIADLIRKNKARLKYNSYIYLIDTDALQNTQKTY</sequence>
<proteinExistence type="predicted"/>
<dbReference type="InterPro" id="IPR055407">
    <property type="entry name" value="TraM_C"/>
</dbReference>
<dbReference type="Proteomes" id="UP000663940">
    <property type="component" value="Chromosome"/>
</dbReference>
<feature type="domain" description="Conjugative transposon TraM C-terminal" evidence="2">
    <location>
        <begin position="232"/>
        <end position="378"/>
    </location>
</feature>
<keyword evidence="1" id="KW-0812">Transmembrane</keyword>
<evidence type="ECO:0000313" key="3">
    <source>
        <dbReference type="EMBL" id="QEM07235.1"/>
    </source>
</evidence>
<dbReference type="RefSeq" id="WP_112653058.1">
    <property type="nucleotide sequence ID" value="NZ_CP043451.1"/>
</dbReference>
<reference evidence="4 6" key="2">
    <citation type="submission" date="2021-03" db="EMBL/GenBank/DDBJ databases">
        <title>Mucilaginibacter strains isolated from gold and copper mining confer multi heavy-metal resistance.</title>
        <authorList>
            <person name="Li Y."/>
        </authorList>
    </citation>
    <scope>NUCLEOTIDE SEQUENCE [LARGE SCALE GENOMIC DNA]</scope>
    <source>
        <strain evidence="4 6">P2-4</strain>
    </source>
</reference>
<keyword evidence="1" id="KW-1133">Transmembrane helix</keyword>
<evidence type="ECO:0000313" key="6">
    <source>
        <dbReference type="Proteomes" id="UP000663940"/>
    </source>
</evidence>
<evidence type="ECO:0000256" key="1">
    <source>
        <dbReference type="SAM" id="Phobius"/>
    </source>
</evidence>
<feature type="transmembrane region" description="Helical" evidence="1">
    <location>
        <begin position="10"/>
        <end position="27"/>
    </location>
</feature>
<evidence type="ECO:0000313" key="5">
    <source>
        <dbReference type="Proteomes" id="UP000250557"/>
    </source>
</evidence>
<dbReference type="InterPro" id="IPR022187">
    <property type="entry name" value="Conjug_transposon_TraM"/>
</dbReference>